<dbReference type="Proteomes" id="UP001286174">
    <property type="component" value="Unassembled WGS sequence"/>
</dbReference>
<dbReference type="PANTHER" id="PTHR42941">
    <property type="entry name" value="SLL1037 PROTEIN"/>
    <property type="match status" value="1"/>
</dbReference>
<protein>
    <submittedName>
        <fullName evidence="1">Uncharacterized protein</fullName>
    </submittedName>
</protein>
<reference evidence="1 2" key="1">
    <citation type="submission" date="2022-03" db="EMBL/GenBank/DDBJ databases">
        <title>Novel taxa within the pig intestine.</title>
        <authorList>
            <person name="Wylensek D."/>
            <person name="Bishof K."/>
            <person name="Afrizal A."/>
            <person name="Clavel T."/>
        </authorList>
    </citation>
    <scope>NUCLEOTIDE SEQUENCE [LARGE SCALE GENOMIC DNA]</scope>
    <source>
        <strain evidence="1 2">CLA-KB-P133</strain>
    </source>
</reference>
<dbReference type="EMBL" id="JALBUR010000030">
    <property type="protein sequence ID" value="MDX8420304.1"/>
    <property type="molecule type" value="Genomic_DNA"/>
</dbReference>
<dbReference type="Gene3D" id="3.40.190.10">
    <property type="entry name" value="Periplasmic binding protein-like II"/>
    <property type="match status" value="2"/>
</dbReference>
<gene>
    <name evidence="1" type="ORF">MOZ60_09385</name>
</gene>
<dbReference type="Pfam" id="PF16868">
    <property type="entry name" value="NMT1_3"/>
    <property type="match status" value="1"/>
</dbReference>
<evidence type="ECO:0000313" key="1">
    <source>
        <dbReference type="EMBL" id="MDX8420304.1"/>
    </source>
</evidence>
<organism evidence="1 2">
    <name type="scientific">Grylomicrobium aquisgranensis</name>
    <dbReference type="NCBI Taxonomy" id="2926318"/>
    <lineage>
        <taxon>Bacteria</taxon>
        <taxon>Bacillati</taxon>
        <taxon>Bacillota</taxon>
        <taxon>Erysipelotrichia</taxon>
        <taxon>Erysipelotrichales</taxon>
        <taxon>Erysipelotrichaceae</taxon>
        <taxon>Grylomicrobium</taxon>
    </lineage>
</organism>
<sequence length="88" mass="9564">MDRICNTFDGYVQTTVPAGTYEGIPEVQTLGVKAVLLVFQEVSDAAVYQMCKALFANIDSFEEQPGLRSDITLKSASEGIMIPCNIVT</sequence>
<name>A0AB35U639_9FIRM</name>
<dbReference type="AlphaFoldDB" id="A0AB35U639"/>
<proteinExistence type="predicted"/>
<keyword evidence="2" id="KW-1185">Reference proteome</keyword>
<dbReference type="InterPro" id="IPR011852">
    <property type="entry name" value="TRAP_TAXI"/>
</dbReference>
<dbReference type="PANTHER" id="PTHR42941:SF1">
    <property type="entry name" value="SLL1037 PROTEIN"/>
    <property type="match status" value="1"/>
</dbReference>
<evidence type="ECO:0000313" key="2">
    <source>
        <dbReference type="Proteomes" id="UP001286174"/>
    </source>
</evidence>
<dbReference type="SUPFAM" id="SSF53850">
    <property type="entry name" value="Periplasmic binding protein-like II"/>
    <property type="match status" value="1"/>
</dbReference>
<comment type="caution">
    <text evidence="1">The sequence shown here is derived from an EMBL/GenBank/DDBJ whole genome shotgun (WGS) entry which is preliminary data.</text>
</comment>
<accession>A0AB35U639</accession>